<dbReference type="Proteomes" id="UP000076482">
    <property type="component" value="Unassembled WGS sequence"/>
</dbReference>
<proteinExistence type="predicted"/>
<gene>
    <name evidence="2" type="ORF">B4088_6220</name>
</gene>
<sequence length="425" mass="47542">MSKIGVCKVDITPPVGIDFVGYHRETGINNIEERIYGTVFVFEKDEMKTVFISIDNIGMLVEDTNMIRERVASRLHVPFERITVVYTHTHSGPETVCEQPLVKSYKTSLVNNVVHGAVTANNNLELCEVGWSVTTGDIGINRRERTSDGRAKMGTNIEGVVDKRIGMLGIRNAETKELSGIIVFCTAHPNVLKGDSDVLSADYPGMTREILEKIVNCPVIIVQGAAGNVNAKYRGSREAVKQMAYTLSGHVLTMLPTVTYSPIVNVRTVSSTMQMKLKDIPEMNEIRSMAQLAEKQWGVNTDEWLTIVLKKYMKGIRQLRMDLEVQLFQVNDGMFFGIPMEPFSETALEVKESLRNELAFFGGYTNGYIGYLPTREEFAYGGYEVELNPIVYGTTTNLLMPPEENTADVIVQKVIELYEKELGNI</sequence>
<organism evidence="2 3">
    <name type="scientific">Bacillus cereus</name>
    <dbReference type="NCBI Taxonomy" id="1396"/>
    <lineage>
        <taxon>Bacteria</taxon>
        <taxon>Bacillati</taxon>
        <taxon>Bacillota</taxon>
        <taxon>Bacilli</taxon>
        <taxon>Bacillales</taxon>
        <taxon>Bacillaceae</taxon>
        <taxon>Bacillus</taxon>
        <taxon>Bacillus cereus group</taxon>
    </lineage>
</organism>
<reference evidence="2 3" key="1">
    <citation type="submission" date="2015-09" db="EMBL/GenBank/DDBJ databases">
        <title>Bacillus cereus food isolates.</title>
        <authorList>
            <person name="Boekhorst J."/>
        </authorList>
    </citation>
    <scope>NUCLEOTIDE SEQUENCE [LARGE SCALE GENOMIC DNA]</scope>
    <source>
        <strain evidence="2 3">B4088</strain>
    </source>
</reference>
<name>A0A164KK76_BACCE</name>
<dbReference type="PATRIC" id="fig|1396.535.peg.2446"/>
<accession>A0A164KK76</accession>
<evidence type="ECO:0000313" key="2">
    <source>
        <dbReference type="EMBL" id="KZD50903.1"/>
    </source>
</evidence>
<comment type="caution">
    <text evidence="2">The sequence shown here is derived from an EMBL/GenBank/DDBJ whole genome shotgun (WGS) entry which is preliminary data.</text>
</comment>
<dbReference type="RefSeq" id="WP_063263470.1">
    <property type="nucleotide sequence ID" value="NZ_LJKE01000128.1"/>
</dbReference>
<dbReference type="Pfam" id="PF04734">
    <property type="entry name" value="Ceramidase_alk"/>
    <property type="match status" value="1"/>
</dbReference>
<feature type="domain" description="Neutral/alkaline non-lysosomal ceramidase N-terminal" evidence="1">
    <location>
        <begin position="3"/>
        <end position="216"/>
    </location>
</feature>
<dbReference type="AlphaFoldDB" id="A0A164KK76"/>
<evidence type="ECO:0000259" key="1">
    <source>
        <dbReference type="Pfam" id="PF04734"/>
    </source>
</evidence>
<dbReference type="EMBL" id="LJKE01000128">
    <property type="protein sequence ID" value="KZD50903.1"/>
    <property type="molecule type" value="Genomic_DNA"/>
</dbReference>
<protein>
    <submittedName>
        <fullName evidence="2">Alkaline ceramidase domain protein</fullName>
    </submittedName>
</protein>
<evidence type="ECO:0000313" key="3">
    <source>
        <dbReference type="Proteomes" id="UP000076482"/>
    </source>
</evidence>
<dbReference type="InterPro" id="IPR031329">
    <property type="entry name" value="NEUT/ALK_ceramidase_N"/>
</dbReference>